<dbReference type="RefSeq" id="WP_310264226.1">
    <property type="nucleotide sequence ID" value="NZ_JAVDXU010000001.1"/>
</dbReference>
<evidence type="ECO:0000313" key="1">
    <source>
        <dbReference type="EMBL" id="MDR7269479.1"/>
    </source>
</evidence>
<keyword evidence="2" id="KW-1185">Reference proteome</keyword>
<proteinExistence type="predicted"/>
<organism evidence="1 2">
    <name type="scientific">Roseateles saccharophilus</name>
    <name type="common">Pseudomonas saccharophila</name>
    <dbReference type="NCBI Taxonomy" id="304"/>
    <lineage>
        <taxon>Bacteria</taxon>
        <taxon>Pseudomonadati</taxon>
        <taxon>Pseudomonadota</taxon>
        <taxon>Betaproteobacteria</taxon>
        <taxon>Burkholderiales</taxon>
        <taxon>Sphaerotilaceae</taxon>
        <taxon>Roseateles</taxon>
    </lineage>
</organism>
<evidence type="ECO:0000313" key="2">
    <source>
        <dbReference type="Proteomes" id="UP001180453"/>
    </source>
</evidence>
<comment type="caution">
    <text evidence="1">The sequence shown here is derived from an EMBL/GenBank/DDBJ whole genome shotgun (WGS) entry which is preliminary data.</text>
</comment>
<protein>
    <submittedName>
        <fullName evidence="1">Uncharacterized protein</fullName>
    </submittedName>
</protein>
<dbReference type="Proteomes" id="UP001180453">
    <property type="component" value="Unassembled WGS sequence"/>
</dbReference>
<sequence>MKSQQIPPDIIDTYLVGVGNGSWPYWNSPDGAYVSYVSANVKAIGAVPMFTLYQMASRGEGNLGAVNDAAFMASYWAQVKLMYQKIGATGLPTLVNLEPDFWGFVLAGAPGGDPTKQPARVSMVTECASQPDNVAGLAGCLLALGRTYAPMAKIGFPPSFWGRDATTVGDFMLKVGAHKADFIVAQTTDRDAGCFEVAAPPAECTGRGGGPFYWDETNVATPNFRQNMGEWSAVRNALGKLPILYWQTPMGVPSATPGGSPGHFRDNHVQYMLTHPTEYTAIGVFAIVFSGGGSTSANITTDGGQFARLFQAYLAKPALLPH</sequence>
<dbReference type="EMBL" id="JAVDXU010000001">
    <property type="protein sequence ID" value="MDR7269479.1"/>
    <property type="molecule type" value="Genomic_DNA"/>
</dbReference>
<name>A0ABU1YKU7_ROSSA</name>
<reference evidence="1 2" key="1">
    <citation type="submission" date="2023-07" db="EMBL/GenBank/DDBJ databases">
        <title>Sorghum-associated microbial communities from plants grown in Nebraska, USA.</title>
        <authorList>
            <person name="Schachtman D."/>
        </authorList>
    </citation>
    <scope>NUCLEOTIDE SEQUENCE [LARGE SCALE GENOMIC DNA]</scope>
    <source>
        <strain evidence="1 2">BE314</strain>
    </source>
</reference>
<gene>
    <name evidence="1" type="ORF">J2X20_002108</name>
</gene>
<accession>A0ABU1YKU7</accession>